<gene>
    <name evidence="1" type="ORF">CINCED_3A022948</name>
</gene>
<sequence>MKNITSSSYCYVKNVNTNQRLIGELGAATKQQTCAFMTVAPNYVASIALLESINVLQLQICLVVALSPSVHISEGGLNL</sequence>
<reference evidence="1 2" key="1">
    <citation type="submission" date="2019-08" db="EMBL/GenBank/DDBJ databases">
        <authorList>
            <person name="Alioto T."/>
            <person name="Alioto T."/>
            <person name="Gomez Garrido J."/>
        </authorList>
    </citation>
    <scope>NUCLEOTIDE SEQUENCE [LARGE SCALE GENOMIC DNA]</scope>
</reference>
<organism evidence="1 2">
    <name type="scientific">Cinara cedri</name>
    <dbReference type="NCBI Taxonomy" id="506608"/>
    <lineage>
        <taxon>Eukaryota</taxon>
        <taxon>Metazoa</taxon>
        <taxon>Ecdysozoa</taxon>
        <taxon>Arthropoda</taxon>
        <taxon>Hexapoda</taxon>
        <taxon>Insecta</taxon>
        <taxon>Pterygota</taxon>
        <taxon>Neoptera</taxon>
        <taxon>Paraneoptera</taxon>
        <taxon>Hemiptera</taxon>
        <taxon>Sternorrhyncha</taxon>
        <taxon>Aphidomorpha</taxon>
        <taxon>Aphidoidea</taxon>
        <taxon>Aphididae</taxon>
        <taxon>Lachninae</taxon>
        <taxon>Cinara</taxon>
    </lineage>
</organism>
<keyword evidence="2" id="KW-1185">Reference proteome</keyword>
<dbReference type="EMBL" id="CABPRJ010000033">
    <property type="protein sequence ID" value="VVC26430.1"/>
    <property type="molecule type" value="Genomic_DNA"/>
</dbReference>
<evidence type="ECO:0000313" key="2">
    <source>
        <dbReference type="Proteomes" id="UP000325440"/>
    </source>
</evidence>
<dbReference type="AlphaFoldDB" id="A0A5E4M536"/>
<proteinExistence type="predicted"/>
<accession>A0A5E4M536</accession>
<dbReference type="Proteomes" id="UP000325440">
    <property type="component" value="Unassembled WGS sequence"/>
</dbReference>
<name>A0A5E4M536_9HEMI</name>
<protein>
    <submittedName>
        <fullName evidence="1">Uncharacterized protein</fullName>
    </submittedName>
</protein>
<evidence type="ECO:0000313" key="1">
    <source>
        <dbReference type="EMBL" id="VVC26430.1"/>
    </source>
</evidence>